<accession>A0A2K8L0L7</accession>
<dbReference type="AlphaFoldDB" id="A0A2K8L0L7"/>
<dbReference type="OrthoDB" id="5293821at2"/>
<dbReference type="Gene3D" id="2.60.40.1470">
    <property type="entry name" value="ApaG domain"/>
    <property type="match status" value="1"/>
</dbReference>
<gene>
    <name evidence="3" type="ORF">Ga0123461_2456</name>
</gene>
<evidence type="ECO:0000313" key="3">
    <source>
        <dbReference type="EMBL" id="ATX80855.1"/>
    </source>
</evidence>
<dbReference type="RefSeq" id="WP_100278570.1">
    <property type="nucleotide sequence ID" value="NZ_CP018799.1"/>
</dbReference>
<dbReference type="NCBIfam" id="NF003967">
    <property type="entry name" value="PRK05461.1"/>
    <property type="match status" value="1"/>
</dbReference>
<dbReference type="InterPro" id="IPR007474">
    <property type="entry name" value="ApaG_domain"/>
</dbReference>
<dbReference type="HAMAP" id="MF_00791">
    <property type="entry name" value="ApaG"/>
    <property type="match status" value="1"/>
</dbReference>
<dbReference type="GO" id="GO:0070987">
    <property type="term" value="P:error-free translesion synthesis"/>
    <property type="evidence" value="ECO:0007669"/>
    <property type="project" value="TreeGrafter"/>
</dbReference>
<dbReference type="Pfam" id="PF04379">
    <property type="entry name" value="DUF525"/>
    <property type="match status" value="1"/>
</dbReference>
<dbReference type="Proteomes" id="UP000231701">
    <property type="component" value="Chromosome"/>
</dbReference>
<organism evidence="3 4">
    <name type="scientific">Mariprofundus aestuarium</name>
    <dbReference type="NCBI Taxonomy" id="1921086"/>
    <lineage>
        <taxon>Bacteria</taxon>
        <taxon>Pseudomonadati</taxon>
        <taxon>Pseudomonadota</taxon>
        <taxon>Candidatius Mariprofundia</taxon>
        <taxon>Mariprofundales</taxon>
        <taxon>Mariprofundaceae</taxon>
        <taxon>Mariprofundus</taxon>
    </lineage>
</organism>
<protein>
    <recommendedName>
        <fullName evidence="1">Protein ApaG</fullName>
    </recommendedName>
</protein>
<dbReference type="InterPro" id="IPR036767">
    <property type="entry name" value="ApaG_sf"/>
</dbReference>
<evidence type="ECO:0000256" key="1">
    <source>
        <dbReference type="ARBA" id="ARBA00017693"/>
    </source>
</evidence>
<dbReference type="KEGG" id="maes:Ga0123461_2456"/>
<dbReference type="PROSITE" id="PS51087">
    <property type="entry name" value="APAG"/>
    <property type="match status" value="1"/>
</dbReference>
<dbReference type="PANTHER" id="PTHR14289">
    <property type="entry name" value="F-BOX ONLY PROTEIN 3"/>
    <property type="match status" value="1"/>
</dbReference>
<keyword evidence="4" id="KW-1185">Reference proteome</keyword>
<dbReference type="SUPFAM" id="SSF110069">
    <property type="entry name" value="ApaG-like"/>
    <property type="match status" value="1"/>
</dbReference>
<evidence type="ECO:0000313" key="4">
    <source>
        <dbReference type="Proteomes" id="UP000231701"/>
    </source>
</evidence>
<proteinExistence type="inferred from homology"/>
<feature type="domain" description="ApaG" evidence="2">
    <location>
        <begin position="4"/>
        <end position="128"/>
    </location>
</feature>
<dbReference type="PANTHER" id="PTHR14289:SF16">
    <property type="entry name" value="POLYMERASE DELTA-INTERACTING PROTEIN 2"/>
    <property type="match status" value="1"/>
</dbReference>
<dbReference type="InterPro" id="IPR023065">
    <property type="entry name" value="Uncharacterised_ApaG"/>
</dbReference>
<reference evidence="3 4" key="1">
    <citation type="submission" date="2016-12" db="EMBL/GenBank/DDBJ databases">
        <title>Isolation and genomic insights into novel planktonic Zetaproteobacteria from stratified waters of the Chesapeake Bay.</title>
        <authorList>
            <person name="McAllister S.M."/>
            <person name="Kato S."/>
            <person name="Chan C.S."/>
            <person name="Chiu B.K."/>
            <person name="Field E.K."/>
        </authorList>
    </citation>
    <scope>NUCLEOTIDE SEQUENCE [LARGE SCALE GENOMIC DNA]</scope>
    <source>
        <strain evidence="3 4">CP-5</strain>
    </source>
</reference>
<sequence length="128" mass="14094">MPVNRSDHPINITVRTEYAAEASDPAHDRYVFIYYISIINNGSQAVQLISRHWLITDATGKVEEVHGAGVIGEQPVIEAGKEHFYNSFCMLETPVGCMQGSYQMQCVDGMQFDAPVALFSLAVPGCLN</sequence>
<evidence type="ECO:0000259" key="2">
    <source>
        <dbReference type="PROSITE" id="PS51087"/>
    </source>
</evidence>
<dbReference type="EMBL" id="CP018799">
    <property type="protein sequence ID" value="ATX80855.1"/>
    <property type="molecule type" value="Genomic_DNA"/>
</dbReference>
<name>A0A2K8L0L7_MARES</name>